<proteinExistence type="predicted"/>
<dbReference type="HOGENOM" id="CLU_074238_0_0_1"/>
<keyword evidence="3" id="KW-1185">Reference proteome</keyword>
<dbReference type="OMA" id="HGRRCYR"/>
<feature type="compositionally biased region" description="Basic residues" evidence="1">
    <location>
        <begin position="194"/>
        <end position="214"/>
    </location>
</feature>
<dbReference type="Proteomes" id="UP000007015">
    <property type="component" value="Chromosome 6"/>
</dbReference>
<reference evidence="2 3" key="1">
    <citation type="journal article" date="2005" name="PLoS Biol.">
        <title>The genomes of Oryza sativa: a history of duplications.</title>
        <authorList>
            <person name="Yu J."/>
            <person name="Wang J."/>
            <person name="Lin W."/>
            <person name="Li S."/>
            <person name="Li H."/>
            <person name="Zhou J."/>
            <person name="Ni P."/>
            <person name="Dong W."/>
            <person name="Hu S."/>
            <person name="Zeng C."/>
            <person name="Zhang J."/>
            <person name="Zhang Y."/>
            <person name="Li R."/>
            <person name="Xu Z."/>
            <person name="Li S."/>
            <person name="Li X."/>
            <person name="Zheng H."/>
            <person name="Cong L."/>
            <person name="Lin L."/>
            <person name="Yin J."/>
            <person name="Geng J."/>
            <person name="Li G."/>
            <person name="Shi J."/>
            <person name="Liu J."/>
            <person name="Lv H."/>
            <person name="Li J."/>
            <person name="Wang J."/>
            <person name="Deng Y."/>
            <person name="Ran L."/>
            <person name="Shi X."/>
            <person name="Wang X."/>
            <person name="Wu Q."/>
            <person name="Li C."/>
            <person name="Ren X."/>
            <person name="Wang J."/>
            <person name="Wang X."/>
            <person name="Li D."/>
            <person name="Liu D."/>
            <person name="Zhang X."/>
            <person name="Ji Z."/>
            <person name="Zhao W."/>
            <person name="Sun Y."/>
            <person name="Zhang Z."/>
            <person name="Bao J."/>
            <person name="Han Y."/>
            <person name="Dong L."/>
            <person name="Ji J."/>
            <person name="Chen P."/>
            <person name="Wu S."/>
            <person name="Liu J."/>
            <person name="Xiao Y."/>
            <person name="Bu D."/>
            <person name="Tan J."/>
            <person name="Yang L."/>
            <person name="Ye C."/>
            <person name="Zhang J."/>
            <person name="Xu J."/>
            <person name="Zhou Y."/>
            <person name="Yu Y."/>
            <person name="Zhang B."/>
            <person name="Zhuang S."/>
            <person name="Wei H."/>
            <person name="Liu B."/>
            <person name="Lei M."/>
            <person name="Yu H."/>
            <person name="Li Y."/>
            <person name="Xu H."/>
            <person name="Wei S."/>
            <person name="He X."/>
            <person name="Fang L."/>
            <person name="Zhang Z."/>
            <person name="Zhang Y."/>
            <person name="Huang X."/>
            <person name="Su Z."/>
            <person name="Tong W."/>
            <person name="Li J."/>
            <person name="Tong Z."/>
            <person name="Li S."/>
            <person name="Ye J."/>
            <person name="Wang L."/>
            <person name="Fang L."/>
            <person name="Lei T."/>
            <person name="Chen C."/>
            <person name="Chen H."/>
            <person name="Xu Z."/>
            <person name="Li H."/>
            <person name="Huang H."/>
            <person name="Zhang F."/>
            <person name="Xu H."/>
            <person name="Li N."/>
            <person name="Zhao C."/>
            <person name="Li S."/>
            <person name="Dong L."/>
            <person name="Huang Y."/>
            <person name="Li L."/>
            <person name="Xi Y."/>
            <person name="Qi Q."/>
            <person name="Li W."/>
            <person name="Zhang B."/>
            <person name="Hu W."/>
            <person name="Zhang Y."/>
            <person name="Tian X."/>
            <person name="Jiao Y."/>
            <person name="Liang X."/>
            <person name="Jin J."/>
            <person name="Gao L."/>
            <person name="Zheng W."/>
            <person name="Hao B."/>
            <person name="Liu S."/>
            <person name="Wang W."/>
            <person name="Yuan L."/>
            <person name="Cao M."/>
            <person name="McDermott J."/>
            <person name="Samudrala R."/>
            <person name="Wang J."/>
            <person name="Wong G.K."/>
            <person name="Yang H."/>
        </authorList>
    </citation>
    <scope>NUCLEOTIDE SEQUENCE [LARGE SCALE GENOMIC DNA]</scope>
    <source>
        <strain evidence="3">cv. 93-11</strain>
    </source>
</reference>
<dbReference type="Gramene" id="BGIOSGA022926-TA">
    <property type="protein sequence ID" value="BGIOSGA022926-PA"/>
    <property type="gene ID" value="BGIOSGA022926"/>
</dbReference>
<dbReference type="AlphaFoldDB" id="A2YD15"/>
<feature type="compositionally biased region" description="Low complexity" evidence="1">
    <location>
        <begin position="165"/>
        <end position="181"/>
    </location>
</feature>
<dbReference type="EMBL" id="CM000131">
    <property type="protein sequence ID" value="EAZ00976.1"/>
    <property type="molecule type" value="Genomic_DNA"/>
</dbReference>
<feature type="region of interest" description="Disordered" evidence="1">
    <location>
        <begin position="1"/>
        <end position="34"/>
    </location>
</feature>
<name>A2YD15_ORYSI</name>
<evidence type="ECO:0000313" key="3">
    <source>
        <dbReference type="Proteomes" id="UP000007015"/>
    </source>
</evidence>
<feature type="region of interest" description="Disordered" evidence="1">
    <location>
        <begin position="152"/>
        <end position="227"/>
    </location>
</feature>
<evidence type="ECO:0000313" key="2">
    <source>
        <dbReference type="EMBL" id="EAZ00976.1"/>
    </source>
</evidence>
<organism evidence="2 3">
    <name type="scientific">Oryza sativa subsp. indica</name>
    <name type="common">Rice</name>
    <dbReference type="NCBI Taxonomy" id="39946"/>
    <lineage>
        <taxon>Eukaryota</taxon>
        <taxon>Viridiplantae</taxon>
        <taxon>Streptophyta</taxon>
        <taxon>Embryophyta</taxon>
        <taxon>Tracheophyta</taxon>
        <taxon>Spermatophyta</taxon>
        <taxon>Magnoliopsida</taxon>
        <taxon>Liliopsida</taxon>
        <taxon>Poales</taxon>
        <taxon>Poaceae</taxon>
        <taxon>BOP clade</taxon>
        <taxon>Oryzoideae</taxon>
        <taxon>Oryzeae</taxon>
        <taxon>Oryzinae</taxon>
        <taxon>Oryza</taxon>
        <taxon>Oryza sativa</taxon>
    </lineage>
</organism>
<accession>A2YD15</accession>
<dbReference type="STRING" id="39946.A2YD15"/>
<sequence length="325" mass="34258">MDAESLRRMTPSLSEQSSEQLDEASSHPISTIATPLPVLPLAPSASRTKSPRLVLDHLAKAYRVQETTAQEAPFELNHLYVEMGSAGDKWQAQGARHQVLVRPPRSPREDPMATQLSATFAPAATTTATPLPAPQQQLRHGRRCYRALSLRPPRAASGDDGAGGEVEPAAPAAPAKTATATDGGGDDFEERVLRIKSRVGPKKRGSAAARKRKGGAGTSSKSKAAVTLPPVPLREARSSVGVPVEFGFSAYSERLNGALAAVGLAALLLVELGSGKALVKYHQPATLFLQVYTVAAAGAVFVKYEKERISVWPGPPATKPPATGE</sequence>
<evidence type="ECO:0000256" key="1">
    <source>
        <dbReference type="SAM" id="MobiDB-lite"/>
    </source>
</evidence>
<protein>
    <submittedName>
        <fullName evidence="2">Uncharacterized protein</fullName>
    </submittedName>
</protein>
<gene>
    <name evidence="2" type="ORF">OsI_23009</name>
</gene>